<dbReference type="Gene3D" id="3.30.497.10">
    <property type="entry name" value="Antithrombin, subunit I, domain 2"/>
    <property type="match status" value="1"/>
</dbReference>
<sequence length="395" mass="43342">MLYLAVILAVVGQLVSADQQQQLSLSSASADFSQRLYQNVALDKSNMIYSPYSIHSALSMTSLGARGDTAAEMATTLGTTSLGDSVHLTYKELIEQMNSVQEVQLHTGNAIFVNPYFQIAPKFIEDTSNDYFARIANIDLTANGGPEKPINDYIAAQTENMIKDVLQPGSIDGSTVMILVNTIFFNGTWEVTFEKFKTRSQDFKQLAGAVKQVDMMNDERSIKIKRDNANGVDVAELPFRGGRFSLYIALPQKVDGITDLEKLLAQPNKVNDLFTGLNYVRVQLAIPKFKTETTLSLNKPLKDMGMVKAFSPMAADFTGITQSAQVYISQVLHKAMIEVQETGTVAAAATVIGIVMESAIIISPPQETFIADHPFVYFLRDNVSGEILFQGKFSG</sequence>
<dbReference type="InterPro" id="IPR023795">
    <property type="entry name" value="Serpin_CS"/>
</dbReference>
<evidence type="ECO:0000256" key="3">
    <source>
        <dbReference type="SAM" id="SignalP"/>
    </source>
</evidence>
<comment type="similarity">
    <text evidence="1 2">Belongs to the serpin family.</text>
</comment>
<protein>
    <recommendedName>
        <fullName evidence="4">Serpin domain-containing protein</fullName>
    </recommendedName>
</protein>
<feature type="chain" id="PRO_5014284920" description="Serpin domain-containing protein" evidence="3">
    <location>
        <begin position="18"/>
        <end position="395"/>
    </location>
</feature>
<keyword evidence="3" id="KW-0732">Signal</keyword>
<dbReference type="EnsemblMetazoa" id="BGLB007145-RB">
    <property type="protein sequence ID" value="BGLB007145-PB"/>
    <property type="gene ID" value="BGLB007145"/>
</dbReference>
<dbReference type="VEuPathDB" id="VectorBase:BGLAX_051855"/>
<dbReference type="PANTHER" id="PTHR11461:SF211">
    <property type="entry name" value="GH10112P-RELATED"/>
    <property type="match status" value="1"/>
</dbReference>
<dbReference type="PANTHER" id="PTHR11461">
    <property type="entry name" value="SERINE PROTEASE INHIBITOR, SERPIN"/>
    <property type="match status" value="1"/>
</dbReference>
<dbReference type="SMART" id="SM00093">
    <property type="entry name" value="SERPIN"/>
    <property type="match status" value="1"/>
</dbReference>
<gene>
    <name evidence="5" type="primary">106065776</name>
</gene>
<dbReference type="InterPro" id="IPR000215">
    <property type="entry name" value="Serpin_fam"/>
</dbReference>
<evidence type="ECO:0000313" key="5">
    <source>
        <dbReference type="EnsemblMetazoa" id="BGLB007145-PC"/>
    </source>
</evidence>
<evidence type="ECO:0000313" key="6">
    <source>
        <dbReference type="Proteomes" id="UP000076420"/>
    </source>
</evidence>
<dbReference type="AlphaFoldDB" id="A0A2C9JS54"/>
<accession>A0A2C9JS54</accession>
<dbReference type="OrthoDB" id="671595at2759"/>
<dbReference type="Proteomes" id="UP000076420">
    <property type="component" value="Unassembled WGS sequence"/>
</dbReference>
<dbReference type="PROSITE" id="PS00284">
    <property type="entry name" value="SERPIN"/>
    <property type="match status" value="1"/>
</dbReference>
<feature type="domain" description="Serpin" evidence="4">
    <location>
        <begin position="34"/>
        <end position="394"/>
    </location>
</feature>
<dbReference type="EnsemblMetazoa" id="BGLB007145-RC">
    <property type="protein sequence ID" value="BGLB007145-PC"/>
    <property type="gene ID" value="BGLB007145"/>
</dbReference>
<dbReference type="Pfam" id="PF00079">
    <property type="entry name" value="Serpin"/>
    <property type="match status" value="1"/>
</dbReference>
<dbReference type="InterPro" id="IPR042185">
    <property type="entry name" value="Serpin_sf_2"/>
</dbReference>
<evidence type="ECO:0000256" key="1">
    <source>
        <dbReference type="ARBA" id="ARBA00009500"/>
    </source>
</evidence>
<dbReference type="InterPro" id="IPR036186">
    <property type="entry name" value="Serpin_sf"/>
</dbReference>
<dbReference type="GO" id="GO:0005615">
    <property type="term" value="C:extracellular space"/>
    <property type="evidence" value="ECO:0007669"/>
    <property type="project" value="InterPro"/>
</dbReference>
<dbReference type="CDD" id="cd19602">
    <property type="entry name" value="serpin_mollusks"/>
    <property type="match status" value="1"/>
</dbReference>
<evidence type="ECO:0000256" key="2">
    <source>
        <dbReference type="RuleBase" id="RU000411"/>
    </source>
</evidence>
<dbReference type="InterPro" id="IPR042178">
    <property type="entry name" value="Serpin_sf_1"/>
</dbReference>
<reference evidence="5" key="1">
    <citation type="submission" date="2020-05" db="UniProtKB">
        <authorList>
            <consortium name="EnsemblMetazoa"/>
        </authorList>
    </citation>
    <scope>IDENTIFICATION</scope>
    <source>
        <strain evidence="5">BB02</strain>
    </source>
</reference>
<evidence type="ECO:0000259" key="4">
    <source>
        <dbReference type="SMART" id="SM00093"/>
    </source>
</evidence>
<feature type="signal peptide" evidence="3">
    <location>
        <begin position="1"/>
        <end position="17"/>
    </location>
</feature>
<dbReference type="InterPro" id="IPR023796">
    <property type="entry name" value="Serpin_dom"/>
</dbReference>
<dbReference type="Gene3D" id="2.30.39.10">
    <property type="entry name" value="Alpha-1-antitrypsin, domain 1"/>
    <property type="match status" value="1"/>
</dbReference>
<dbReference type="KEGG" id="bgt:106065776"/>
<dbReference type="VEuPathDB" id="VectorBase:BGLB007145"/>
<dbReference type="SUPFAM" id="SSF56574">
    <property type="entry name" value="Serpins"/>
    <property type="match status" value="1"/>
</dbReference>
<name>A0A2C9JS54_BIOGL</name>
<proteinExistence type="inferred from homology"/>
<dbReference type="GO" id="GO:0004867">
    <property type="term" value="F:serine-type endopeptidase inhibitor activity"/>
    <property type="evidence" value="ECO:0007669"/>
    <property type="project" value="InterPro"/>
</dbReference>
<organism evidence="5 6">
    <name type="scientific">Biomphalaria glabrata</name>
    <name type="common">Bloodfluke planorb</name>
    <name type="synonym">Freshwater snail</name>
    <dbReference type="NCBI Taxonomy" id="6526"/>
    <lineage>
        <taxon>Eukaryota</taxon>
        <taxon>Metazoa</taxon>
        <taxon>Spiralia</taxon>
        <taxon>Lophotrochozoa</taxon>
        <taxon>Mollusca</taxon>
        <taxon>Gastropoda</taxon>
        <taxon>Heterobranchia</taxon>
        <taxon>Euthyneura</taxon>
        <taxon>Panpulmonata</taxon>
        <taxon>Hygrophila</taxon>
        <taxon>Lymnaeoidea</taxon>
        <taxon>Planorbidae</taxon>
        <taxon>Biomphalaria</taxon>
    </lineage>
</organism>